<name>A0ABN8C8F7_9STRA</name>
<gene>
    <name evidence="3" type="ORF">PFR001_LOCUS5718</name>
</gene>
<dbReference type="Proteomes" id="UP001157938">
    <property type="component" value="Unassembled WGS sequence"/>
</dbReference>
<evidence type="ECO:0000256" key="1">
    <source>
        <dbReference type="SAM" id="SignalP"/>
    </source>
</evidence>
<dbReference type="PANTHER" id="PTHR37984">
    <property type="entry name" value="PROTEIN CBG26694"/>
    <property type="match status" value="1"/>
</dbReference>
<protein>
    <recommendedName>
        <fullName evidence="2">Integrase zinc-binding domain-containing protein</fullName>
    </recommendedName>
</protein>
<dbReference type="EMBL" id="CAKLBC010001238">
    <property type="protein sequence ID" value="CAH0490387.1"/>
    <property type="molecule type" value="Genomic_DNA"/>
</dbReference>
<dbReference type="InterPro" id="IPR050951">
    <property type="entry name" value="Retrovirus_Pol_polyprotein"/>
</dbReference>
<accession>A0ABN8C8F7</accession>
<dbReference type="PANTHER" id="PTHR37984:SF5">
    <property type="entry name" value="PROTEIN NYNRIN-LIKE"/>
    <property type="match status" value="1"/>
</dbReference>
<dbReference type="InterPro" id="IPR041588">
    <property type="entry name" value="Integrase_H2C2"/>
</dbReference>
<keyword evidence="1" id="KW-0732">Signal</keyword>
<evidence type="ECO:0000313" key="3">
    <source>
        <dbReference type="EMBL" id="CAH0490387.1"/>
    </source>
</evidence>
<comment type="caution">
    <text evidence="3">The sequence shown here is derived from an EMBL/GenBank/DDBJ whole genome shotgun (WGS) entry which is preliminary data.</text>
</comment>
<proteinExistence type="predicted"/>
<sequence length="288" mass="33737">MARMLMFFSHFDFVLHHVKGQSNVVADALSRPPVTGEHSNEPTVPTSHVPDLSHVVHECTEKCNLPFTLLDKHMVHSVLLQYIPLDVSQLLLDDVELRGESRPIGVAQEQIHKAEFHVVRAHISKKVRKAIQQGYRKDKFFKNIWETEQSNDKFIIDKGLLYLKQDDAMQQICIPDMPELKTKILYEFHDAATAAHPGVRRTYLKLKHWYYWPHMLETVQKYVETCETCARWKSNSQRKKGLMIPIPISEEWWEVVSSSLSLIYIRRRRQVVKETDLCTNFDIMDCQR</sequence>
<evidence type="ECO:0000313" key="4">
    <source>
        <dbReference type="Proteomes" id="UP001157938"/>
    </source>
</evidence>
<dbReference type="Gene3D" id="1.10.340.70">
    <property type="match status" value="1"/>
</dbReference>
<dbReference type="Pfam" id="PF17921">
    <property type="entry name" value="Integrase_H2C2"/>
    <property type="match status" value="1"/>
</dbReference>
<feature type="chain" id="PRO_5045037263" description="Integrase zinc-binding domain-containing protein" evidence="1">
    <location>
        <begin position="21"/>
        <end position="288"/>
    </location>
</feature>
<reference evidence="3 4" key="1">
    <citation type="submission" date="2021-11" db="EMBL/GenBank/DDBJ databases">
        <authorList>
            <person name="Islam A."/>
            <person name="Islam S."/>
            <person name="Flora M.S."/>
            <person name="Rahman M."/>
            <person name="Ziaur R.M."/>
            <person name="Epstein J.H."/>
            <person name="Hassan M."/>
            <person name="Klassen M."/>
            <person name="Woodard K."/>
            <person name="Webb A."/>
            <person name="Webby R.J."/>
            <person name="El Zowalaty M.E."/>
        </authorList>
    </citation>
    <scope>NUCLEOTIDE SEQUENCE [LARGE SCALE GENOMIC DNA]</scope>
    <source>
        <strain evidence="3">Pf1</strain>
    </source>
</reference>
<organism evidence="3 4">
    <name type="scientific">Peronospora farinosa</name>
    <dbReference type="NCBI Taxonomy" id="134698"/>
    <lineage>
        <taxon>Eukaryota</taxon>
        <taxon>Sar</taxon>
        <taxon>Stramenopiles</taxon>
        <taxon>Oomycota</taxon>
        <taxon>Peronosporomycetes</taxon>
        <taxon>Peronosporales</taxon>
        <taxon>Peronosporaceae</taxon>
        <taxon>Peronospora</taxon>
    </lineage>
</organism>
<feature type="signal peptide" evidence="1">
    <location>
        <begin position="1"/>
        <end position="20"/>
    </location>
</feature>
<feature type="domain" description="Integrase zinc-binding" evidence="2">
    <location>
        <begin position="179"/>
        <end position="234"/>
    </location>
</feature>
<evidence type="ECO:0000259" key="2">
    <source>
        <dbReference type="Pfam" id="PF17921"/>
    </source>
</evidence>
<keyword evidence="4" id="KW-1185">Reference proteome</keyword>